<dbReference type="OrthoDB" id="328136at2157"/>
<feature type="transmembrane region" description="Helical" evidence="2">
    <location>
        <begin position="152"/>
        <end position="170"/>
    </location>
</feature>
<feature type="region of interest" description="Disordered" evidence="1">
    <location>
        <begin position="1"/>
        <end position="21"/>
    </location>
</feature>
<keyword evidence="2" id="KW-0472">Membrane</keyword>
<evidence type="ECO:0000256" key="2">
    <source>
        <dbReference type="SAM" id="Phobius"/>
    </source>
</evidence>
<dbReference type="RefSeq" id="WP_138243491.1">
    <property type="nucleotide sequence ID" value="NZ_CP040330.1"/>
</dbReference>
<feature type="transmembrane region" description="Helical" evidence="2">
    <location>
        <begin position="341"/>
        <end position="361"/>
    </location>
</feature>
<feature type="compositionally biased region" description="Basic and acidic residues" evidence="1">
    <location>
        <begin position="216"/>
        <end position="227"/>
    </location>
</feature>
<dbReference type="GeneID" id="40263780"/>
<protein>
    <recommendedName>
        <fullName evidence="5">DUF2391 family protein</fullName>
    </recommendedName>
</protein>
<gene>
    <name evidence="3" type="ORF">FEJ81_00875</name>
</gene>
<reference evidence="4" key="1">
    <citation type="submission" date="2019-05" db="EMBL/GenBank/DDBJ databases">
        <title>Genome sequence and methylation pattern of the halophilic Archaeon Natrinema versiforme BOL5-4.</title>
        <authorList>
            <person name="DasSarma P."/>
            <person name="Anton B.P."/>
            <person name="DasSarma S.L."/>
            <person name="Martinez F.L."/>
            <person name="Guzman D."/>
            <person name="Roberts R.J."/>
            <person name="DasSarma S."/>
        </authorList>
    </citation>
    <scope>NUCLEOTIDE SEQUENCE [LARGE SCALE GENOMIC DNA]</scope>
    <source>
        <strain evidence="4">BOL5-4</strain>
    </source>
</reference>
<feature type="region of interest" description="Disordered" evidence="1">
    <location>
        <begin position="216"/>
        <end position="246"/>
    </location>
</feature>
<evidence type="ECO:0008006" key="5">
    <source>
        <dbReference type="Google" id="ProtNLM"/>
    </source>
</evidence>
<feature type="compositionally biased region" description="Basic and acidic residues" evidence="1">
    <location>
        <begin position="1"/>
        <end position="19"/>
    </location>
</feature>
<dbReference type="EMBL" id="CP040330">
    <property type="protein sequence ID" value="QCS40967.1"/>
    <property type="molecule type" value="Genomic_DNA"/>
</dbReference>
<keyword evidence="2" id="KW-1133">Transmembrane helix</keyword>
<feature type="transmembrane region" description="Helical" evidence="2">
    <location>
        <begin position="182"/>
        <end position="203"/>
    </location>
</feature>
<evidence type="ECO:0000313" key="4">
    <source>
        <dbReference type="Proteomes" id="UP000302218"/>
    </source>
</evidence>
<feature type="compositionally biased region" description="Low complexity" evidence="1">
    <location>
        <begin position="228"/>
        <end position="245"/>
    </location>
</feature>
<organism evidence="3 4">
    <name type="scientific">Natrinema versiforme</name>
    <dbReference type="NCBI Taxonomy" id="88724"/>
    <lineage>
        <taxon>Archaea</taxon>
        <taxon>Methanobacteriati</taxon>
        <taxon>Methanobacteriota</taxon>
        <taxon>Stenosarchaea group</taxon>
        <taxon>Halobacteria</taxon>
        <taxon>Halobacteriales</taxon>
        <taxon>Natrialbaceae</taxon>
        <taxon>Natrinema</taxon>
    </lineage>
</organism>
<dbReference type="AlphaFoldDB" id="A0A4V1FXG6"/>
<feature type="transmembrane region" description="Helical" evidence="2">
    <location>
        <begin position="381"/>
        <end position="399"/>
    </location>
</feature>
<name>A0A4V1FXG6_9EURY</name>
<proteinExistence type="predicted"/>
<sequence>MDTDPSADRLEDGAGRLESHSTPAHVEDLFDGLTDFAADTESSDAHEEIRELEGLLSAAHERGLIDSRIRGLRVSDAIEAFVGSVIFTSPLLVEDGVFDIADYLFGVTVHSIPFFLIANTLFVVTMTYALVEWTGRDKTEAELLFGRVPTRVIMILVVSFLTAAVLMTVWGRVGNWQPPTEALARINVLWTVGSLGAALGDILSVQESASSAVADRDGFRAGRDGARDGQQSASTATQTPTAASSHRLTDVELVDAILERFHGLESHADDHEERHEMRRLRERTRHATLDDTFGDRIRKYTTRDIAEAFVGSIFFAVPFLVEDGVFDIAEYFLSFRVGGFPVFFLANAAFVLLMVMALVYWAGPQDVQVHRPIFGLVPRRMVGISIVSFLTAAALMTMWGRVADWHDPVVAIARISVVWTVASFGAALGDILPGESSGDDINDDLAEFGGRLEDIVE</sequence>
<evidence type="ECO:0000256" key="1">
    <source>
        <dbReference type="SAM" id="MobiDB-lite"/>
    </source>
</evidence>
<accession>A0A4V1FXG6</accession>
<dbReference type="KEGG" id="nvr:FEJ81_00875"/>
<keyword evidence="2" id="KW-0812">Transmembrane</keyword>
<dbReference type="Proteomes" id="UP000302218">
    <property type="component" value="Chromosome"/>
</dbReference>
<feature type="transmembrane region" description="Helical" evidence="2">
    <location>
        <begin position="112"/>
        <end position="131"/>
    </location>
</feature>
<feature type="transmembrane region" description="Helical" evidence="2">
    <location>
        <begin position="411"/>
        <end position="432"/>
    </location>
</feature>
<evidence type="ECO:0000313" key="3">
    <source>
        <dbReference type="EMBL" id="QCS40967.1"/>
    </source>
</evidence>